<organism evidence="2 3">
    <name type="scientific">Streptomyces minutiscleroticus</name>
    <dbReference type="NCBI Taxonomy" id="68238"/>
    <lineage>
        <taxon>Bacteria</taxon>
        <taxon>Bacillati</taxon>
        <taxon>Actinomycetota</taxon>
        <taxon>Actinomycetes</taxon>
        <taxon>Kitasatosporales</taxon>
        <taxon>Streptomycetaceae</taxon>
        <taxon>Streptomyces</taxon>
    </lineage>
</organism>
<comment type="caution">
    <text evidence="2">The sequence shown here is derived from an EMBL/GenBank/DDBJ whole genome shotgun (WGS) entry which is preliminary data.</text>
</comment>
<protein>
    <submittedName>
        <fullName evidence="2">Uncharacterized protein</fullName>
    </submittedName>
</protein>
<sequence>MNERISTRVDNAGGYVHAGNGDFNITVGADLQDSDRRPFRSMADDQLGRLQWVLVAPPGMGEARHKLADTGTVILDGPPGSGRTATARVLLHEYQHDTGVFHEILPDDEDELSLSNPALVGAGDRLLLDLSSADTNRWAAARAELSSLRKTVHEQQAHLVVVMPHENALEADLQYYRVEVERPKGLQVFRRHLRLHGLPYEQNLQSDPIVTKCASDEVPIREIADFADRVRRAREAARPDEGFTQWCKAAQAAHNDRRAEIATRMTEWREGPQRALLLTVAMLHDAHADVIHQAAELLLRTLKAPPDDLPLLQRKDLAERLTEISAVARPDGHVRFTELDYDAAVRTHFWDHMPDLRPHLNTWTARSVGLPDLHDSRTMRDGLVARLAGEYLRTRRGESLAALAENWSATPTNRFQLEAAVQALTCGLNDPAHGKLFRRRIYHWCRERQLKGEFAQVLVQVCADVIATNHPDQALLRLYYLARRERGTDRARQALCELAATSSRLRRQLLDRLARSALSDAELNIFLQTCEPVALTAPHDNSCALVEENAVQQSVIICWHAVLQKMPRTKWHPYAQRWLHTATNAGRCSEPLLDILVSAADRCATQRGTIFAALYASARAAESTAPHGAEQAATTTDRLLQKISTAQGLSTTASPSTAAFGGNTP</sequence>
<accession>A0A918U7V5</accession>
<name>A0A918U7V5_9ACTN</name>
<evidence type="ECO:0000313" key="3">
    <source>
        <dbReference type="Proteomes" id="UP000619244"/>
    </source>
</evidence>
<evidence type="ECO:0000256" key="1">
    <source>
        <dbReference type="SAM" id="MobiDB-lite"/>
    </source>
</evidence>
<gene>
    <name evidence="2" type="ORF">GCM10010358_70490</name>
</gene>
<keyword evidence="3" id="KW-1185">Reference proteome</keyword>
<dbReference type="Proteomes" id="UP000619244">
    <property type="component" value="Unassembled WGS sequence"/>
</dbReference>
<reference evidence="2" key="2">
    <citation type="submission" date="2020-09" db="EMBL/GenBank/DDBJ databases">
        <authorList>
            <person name="Sun Q."/>
            <person name="Ohkuma M."/>
        </authorList>
    </citation>
    <scope>NUCLEOTIDE SEQUENCE</scope>
    <source>
        <strain evidence="2">JCM 4790</strain>
    </source>
</reference>
<reference evidence="2" key="1">
    <citation type="journal article" date="2014" name="Int. J. Syst. Evol. Microbiol.">
        <title>Complete genome sequence of Corynebacterium casei LMG S-19264T (=DSM 44701T), isolated from a smear-ripened cheese.</title>
        <authorList>
            <consortium name="US DOE Joint Genome Institute (JGI-PGF)"/>
            <person name="Walter F."/>
            <person name="Albersmeier A."/>
            <person name="Kalinowski J."/>
            <person name="Ruckert C."/>
        </authorList>
    </citation>
    <scope>NUCLEOTIDE SEQUENCE</scope>
    <source>
        <strain evidence="2">JCM 4790</strain>
    </source>
</reference>
<dbReference type="AlphaFoldDB" id="A0A918U7V5"/>
<evidence type="ECO:0000313" key="2">
    <source>
        <dbReference type="EMBL" id="GGY07271.1"/>
    </source>
</evidence>
<dbReference type="RefSeq" id="WP_190194396.1">
    <property type="nucleotide sequence ID" value="NZ_BMVU01000062.1"/>
</dbReference>
<dbReference type="EMBL" id="BMVU01000062">
    <property type="protein sequence ID" value="GGY07271.1"/>
    <property type="molecule type" value="Genomic_DNA"/>
</dbReference>
<feature type="region of interest" description="Disordered" evidence="1">
    <location>
        <begin position="646"/>
        <end position="665"/>
    </location>
</feature>
<proteinExistence type="predicted"/>